<name>A0AA87ZVT6_FICCA</name>
<dbReference type="AlphaFoldDB" id="A0AA87ZVT6"/>
<dbReference type="Proteomes" id="UP001187192">
    <property type="component" value="Unassembled WGS sequence"/>
</dbReference>
<organism evidence="2 3">
    <name type="scientific">Ficus carica</name>
    <name type="common">Common fig</name>
    <dbReference type="NCBI Taxonomy" id="3494"/>
    <lineage>
        <taxon>Eukaryota</taxon>
        <taxon>Viridiplantae</taxon>
        <taxon>Streptophyta</taxon>
        <taxon>Embryophyta</taxon>
        <taxon>Tracheophyta</taxon>
        <taxon>Spermatophyta</taxon>
        <taxon>Magnoliopsida</taxon>
        <taxon>eudicotyledons</taxon>
        <taxon>Gunneridae</taxon>
        <taxon>Pentapetalae</taxon>
        <taxon>rosids</taxon>
        <taxon>fabids</taxon>
        <taxon>Rosales</taxon>
        <taxon>Moraceae</taxon>
        <taxon>Ficeae</taxon>
        <taxon>Ficus</taxon>
    </lineage>
</organism>
<sequence>MPENRDLNQWGKSRGNHRKIMGKSPSVRPCRRWHRISDLSVMVSPMIMTR</sequence>
<accession>A0AA87ZVT6</accession>
<evidence type="ECO:0000313" key="2">
    <source>
        <dbReference type="EMBL" id="GMN41402.1"/>
    </source>
</evidence>
<dbReference type="EMBL" id="BTGU01000012">
    <property type="protein sequence ID" value="GMN41402.1"/>
    <property type="molecule type" value="Genomic_DNA"/>
</dbReference>
<proteinExistence type="predicted"/>
<feature type="region of interest" description="Disordered" evidence="1">
    <location>
        <begin position="1"/>
        <end position="28"/>
    </location>
</feature>
<evidence type="ECO:0000256" key="1">
    <source>
        <dbReference type="SAM" id="MobiDB-lite"/>
    </source>
</evidence>
<evidence type="ECO:0000313" key="3">
    <source>
        <dbReference type="Proteomes" id="UP001187192"/>
    </source>
</evidence>
<protein>
    <submittedName>
        <fullName evidence="2">Uncharacterized protein</fullName>
    </submittedName>
</protein>
<comment type="caution">
    <text evidence="2">The sequence shown here is derived from an EMBL/GenBank/DDBJ whole genome shotgun (WGS) entry which is preliminary data.</text>
</comment>
<gene>
    <name evidence="2" type="ORF">TIFTF001_010628</name>
</gene>
<keyword evidence="3" id="KW-1185">Reference proteome</keyword>
<reference evidence="2" key="1">
    <citation type="submission" date="2023-07" db="EMBL/GenBank/DDBJ databases">
        <title>draft genome sequence of fig (Ficus carica).</title>
        <authorList>
            <person name="Takahashi T."/>
            <person name="Nishimura K."/>
        </authorList>
    </citation>
    <scope>NUCLEOTIDE SEQUENCE</scope>
</reference>